<dbReference type="EC" id="5.6.2.3" evidence="1"/>
<proteinExistence type="inferred from homology"/>
<feature type="region of interest" description="Disordered" evidence="2">
    <location>
        <begin position="194"/>
        <end position="218"/>
    </location>
</feature>
<sequence>MLSRVCKGMMEAWFKSNQHPQTLPGSGRMTTRDLTLIDMFSYFKFDIKQQKFILRKKNYSDRVIGRIQAPQPRYLQLLATRLLAQNVQGPRSWEELRTVDGVVQGTCLAARARRLMNGEDEWDAAITEHSPAFGTGQPIRSLDETLKTNWWRTGHHGTSCRRRHTLFAIFAFCWPNRMRLRDYELEDHFDADDLPEIDPRDDVDNPNVSNESQSDHGKMASKMYSKLNEAQKTAVDRALALDAETGKERMMFVDGPGGTGKTFVYMAVYHKLKSLGKNVICKSKTACLTCAIAPFTDEGDTLAAVDAIIWDEACMSDRRIVQAVSLLFQDLKESTLAFGGVLVMMGGEWRQILPIVEGIQGSGVVEYTLKNSDLWGRIEKFHSTQNQRSIDDPAFAKMTLENGNGSNFINPLRQHVLLPEDMVERGAEMKLFDWVFPNINDVPSTKSAAILTMDNTTALRINEDVLDRLDGEVRTFFSNDFAINKKIDSVDPAVFARETPSGMPPHRLRLKVGAQCVLLRNMSGSRIVQWDPIDVGEIWNRCDLFLHQPSNDNISKGSVSSLSQDDPIWKKE</sequence>
<evidence type="ECO:0000259" key="4">
    <source>
        <dbReference type="Pfam" id="PF21530"/>
    </source>
</evidence>
<dbReference type="eggNOG" id="KOG0987">
    <property type="taxonomic scope" value="Eukaryota"/>
</dbReference>
<keyword evidence="1" id="KW-0547">Nucleotide-binding</keyword>
<organism evidence="5 6">
    <name type="scientific">Caenorhabditis tropicalis</name>
    <dbReference type="NCBI Taxonomy" id="1561998"/>
    <lineage>
        <taxon>Eukaryota</taxon>
        <taxon>Metazoa</taxon>
        <taxon>Ecdysozoa</taxon>
        <taxon>Nematoda</taxon>
        <taxon>Chromadorea</taxon>
        <taxon>Rhabditida</taxon>
        <taxon>Rhabditina</taxon>
        <taxon>Rhabditomorpha</taxon>
        <taxon>Rhabditoidea</taxon>
        <taxon>Rhabditidae</taxon>
        <taxon>Peloderinae</taxon>
        <taxon>Caenorhabditis</taxon>
    </lineage>
</organism>
<feature type="domain" description="DNA helicase Pif1-like DEAD-box helicase" evidence="3">
    <location>
        <begin position="285"/>
        <end position="394"/>
    </location>
</feature>
<reference evidence="6" key="1">
    <citation type="submission" date="2016-11" db="UniProtKB">
        <authorList>
            <consortium name="WormBaseParasite"/>
        </authorList>
    </citation>
    <scope>IDENTIFICATION</scope>
</reference>
<evidence type="ECO:0000313" key="6">
    <source>
        <dbReference type="WBParaSite" id="Csp11.Scaffold41.g209.t1"/>
    </source>
</evidence>
<dbReference type="GO" id="GO:0043139">
    <property type="term" value="F:5'-3' DNA helicase activity"/>
    <property type="evidence" value="ECO:0007669"/>
    <property type="project" value="UniProtKB-EC"/>
</dbReference>
<feature type="domain" description="DNA helicase Pif1-like 2B" evidence="4">
    <location>
        <begin position="501"/>
        <end position="525"/>
    </location>
</feature>
<keyword evidence="1" id="KW-0233">DNA recombination</keyword>
<dbReference type="GO" id="GO:0016887">
    <property type="term" value="F:ATP hydrolysis activity"/>
    <property type="evidence" value="ECO:0007669"/>
    <property type="project" value="RHEA"/>
</dbReference>
<accession>A0A1I7SZI8</accession>
<dbReference type="Pfam" id="PF05970">
    <property type="entry name" value="PIF1"/>
    <property type="match status" value="2"/>
</dbReference>
<feature type="domain" description="DNA helicase Pif1-like DEAD-box helicase" evidence="3">
    <location>
        <begin position="226"/>
        <end position="281"/>
    </location>
</feature>
<dbReference type="GO" id="GO:0000723">
    <property type="term" value="P:telomere maintenance"/>
    <property type="evidence" value="ECO:0007669"/>
    <property type="project" value="InterPro"/>
</dbReference>
<dbReference type="GO" id="GO:0005524">
    <property type="term" value="F:ATP binding"/>
    <property type="evidence" value="ECO:0007669"/>
    <property type="project" value="UniProtKB-KW"/>
</dbReference>
<name>A0A1I7SZI8_9PELO</name>
<dbReference type="AlphaFoldDB" id="A0A1I7SZI8"/>
<dbReference type="Proteomes" id="UP000095282">
    <property type="component" value="Unplaced"/>
</dbReference>
<dbReference type="Pfam" id="PF21530">
    <property type="entry name" value="Pif1_2B_dom"/>
    <property type="match status" value="1"/>
</dbReference>
<dbReference type="PANTHER" id="PTHR10492:SF102">
    <property type="entry name" value="ATP-DEPENDENT DNA HELICASE"/>
    <property type="match status" value="1"/>
</dbReference>
<keyword evidence="5" id="KW-1185">Reference proteome</keyword>
<dbReference type="WBParaSite" id="Csp11.Scaffold41.g209.t1">
    <property type="protein sequence ID" value="Csp11.Scaffold41.g209.t1"/>
    <property type="gene ID" value="Csp11.Scaffold41.g209"/>
</dbReference>
<evidence type="ECO:0000313" key="5">
    <source>
        <dbReference type="Proteomes" id="UP000095282"/>
    </source>
</evidence>
<dbReference type="GO" id="GO:0006281">
    <property type="term" value="P:DNA repair"/>
    <property type="evidence" value="ECO:0007669"/>
    <property type="project" value="UniProtKB-KW"/>
</dbReference>
<evidence type="ECO:0000256" key="2">
    <source>
        <dbReference type="SAM" id="MobiDB-lite"/>
    </source>
</evidence>
<dbReference type="InterPro" id="IPR049163">
    <property type="entry name" value="Pif1-like_2B_dom"/>
</dbReference>
<keyword evidence="1" id="KW-0227">DNA damage</keyword>
<dbReference type="STRING" id="1561998.A0A1I7SZI8"/>
<evidence type="ECO:0000256" key="1">
    <source>
        <dbReference type="RuleBase" id="RU363044"/>
    </source>
</evidence>
<dbReference type="GO" id="GO:0006310">
    <property type="term" value="P:DNA recombination"/>
    <property type="evidence" value="ECO:0007669"/>
    <property type="project" value="UniProtKB-KW"/>
</dbReference>
<dbReference type="SUPFAM" id="SSF52540">
    <property type="entry name" value="P-loop containing nucleoside triphosphate hydrolases"/>
    <property type="match status" value="1"/>
</dbReference>
<comment type="catalytic activity">
    <reaction evidence="1">
        <text>ATP + H2O = ADP + phosphate + H(+)</text>
        <dbReference type="Rhea" id="RHEA:13065"/>
        <dbReference type="ChEBI" id="CHEBI:15377"/>
        <dbReference type="ChEBI" id="CHEBI:15378"/>
        <dbReference type="ChEBI" id="CHEBI:30616"/>
        <dbReference type="ChEBI" id="CHEBI:43474"/>
        <dbReference type="ChEBI" id="CHEBI:456216"/>
        <dbReference type="EC" id="5.6.2.3"/>
    </reaction>
</comment>
<protein>
    <recommendedName>
        <fullName evidence="1">ATP-dependent DNA helicase</fullName>
        <ecNumber evidence="1">5.6.2.3</ecNumber>
    </recommendedName>
</protein>
<dbReference type="PANTHER" id="PTHR10492">
    <property type="match status" value="1"/>
</dbReference>
<comment type="similarity">
    <text evidence="1">Belongs to the helicase family.</text>
</comment>
<keyword evidence="1" id="KW-0378">Hydrolase</keyword>
<comment type="cofactor">
    <cofactor evidence="1">
        <name>Mg(2+)</name>
        <dbReference type="ChEBI" id="CHEBI:18420"/>
    </cofactor>
</comment>
<dbReference type="InterPro" id="IPR010285">
    <property type="entry name" value="DNA_helicase_pif1-like_DEAD"/>
</dbReference>
<keyword evidence="1" id="KW-0234">DNA repair</keyword>
<keyword evidence="1" id="KW-0067">ATP-binding</keyword>
<evidence type="ECO:0000259" key="3">
    <source>
        <dbReference type="Pfam" id="PF05970"/>
    </source>
</evidence>
<keyword evidence="1" id="KW-0347">Helicase</keyword>
<dbReference type="Gene3D" id="3.40.50.300">
    <property type="entry name" value="P-loop containing nucleotide triphosphate hydrolases"/>
    <property type="match status" value="1"/>
</dbReference>
<dbReference type="InterPro" id="IPR027417">
    <property type="entry name" value="P-loop_NTPase"/>
</dbReference>